<comment type="similarity">
    <text evidence="12">Belongs to the cytochrome b561 family.</text>
</comment>
<keyword evidence="16" id="KW-1185">Reference proteome</keyword>
<dbReference type="EMBL" id="FTOE01000005">
    <property type="protein sequence ID" value="SIS82931.1"/>
    <property type="molecule type" value="Genomic_DNA"/>
</dbReference>
<keyword evidence="8" id="KW-0249">Electron transport</keyword>
<keyword evidence="7" id="KW-0479">Metal-binding</keyword>
<evidence type="ECO:0000256" key="3">
    <source>
        <dbReference type="ARBA" id="ARBA00022448"/>
    </source>
</evidence>
<protein>
    <submittedName>
        <fullName evidence="15">Cytochrome b561</fullName>
    </submittedName>
</protein>
<evidence type="ECO:0000256" key="10">
    <source>
        <dbReference type="ARBA" id="ARBA00023004"/>
    </source>
</evidence>
<evidence type="ECO:0000256" key="5">
    <source>
        <dbReference type="ARBA" id="ARBA00022617"/>
    </source>
</evidence>
<dbReference type="SUPFAM" id="SSF81342">
    <property type="entry name" value="Transmembrane di-heme cytochromes"/>
    <property type="match status" value="1"/>
</dbReference>
<comment type="subcellular location">
    <subcellularLocation>
        <location evidence="2">Cell membrane</location>
        <topology evidence="2">Multi-pass membrane protein</topology>
    </subcellularLocation>
</comment>
<feature type="transmembrane region" description="Helical" evidence="13">
    <location>
        <begin position="20"/>
        <end position="39"/>
    </location>
</feature>
<dbReference type="Pfam" id="PF01292">
    <property type="entry name" value="Ni_hydr_CYTB"/>
    <property type="match status" value="1"/>
</dbReference>
<dbReference type="InterPro" id="IPR011577">
    <property type="entry name" value="Cyt_b561_bac/Ni-Hgenase"/>
</dbReference>
<dbReference type="InterPro" id="IPR052168">
    <property type="entry name" value="Cytochrome_b561_oxidase"/>
</dbReference>
<feature type="transmembrane region" description="Helical" evidence="13">
    <location>
        <begin position="51"/>
        <end position="70"/>
    </location>
</feature>
<evidence type="ECO:0000256" key="8">
    <source>
        <dbReference type="ARBA" id="ARBA00022982"/>
    </source>
</evidence>
<dbReference type="GO" id="GO:0009055">
    <property type="term" value="F:electron transfer activity"/>
    <property type="evidence" value="ECO:0007669"/>
    <property type="project" value="InterPro"/>
</dbReference>
<gene>
    <name evidence="15" type="ORF">SAMN05421760_105303</name>
</gene>
<keyword evidence="11 13" id="KW-0472">Membrane</keyword>
<evidence type="ECO:0000256" key="4">
    <source>
        <dbReference type="ARBA" id="ARBA00022475"/>
    </source>
</evidence>
<evidence type="ECO:0000256" key="11">
    <source>
        <dbReference type="ARBA" id="ARBA00023136"/>
    </source>
</evidence>
<evidence type="ECO:0000256" key="2">
    <source>
        <dbReference type="ARBA" id="ARBA00004651"/>
    </source>
</evidence>
<dbReference type="RefSeq" id="WP_054340326.1">
    <property type="nucleotide sequence ID" value="NZ_FTOE01000005.1"/>
</dbReference>
<keyword evidence="4" id="KW-1003">Cell membrane</keyword>
<sequence>MNTVQVDVQSYGKLAKWLHWGMALMLIVLVSVGTYMTGLDKSDPSRLQIMGVHKSFGVIFMQFAILRLIWSRINRSPALPEVLAGWERLLSRTVTASLYILMLAIPFSGFAMTNFAGFPVSIFGLIELPQLFDKNIEMAGLAKQAHWILVYTLIAAIFMHIAGALKHRFLDAPEADVLPRMMPLKPRV</sequence>
<keyword evidence="5" id="KW-0349">Heme</keyword>
<dbReference type="PANTHER" id="PTHR30529">
    <property type="entry name" value="CYTOCHROME B561"/>
    <property type="match status" value="1"/>
</dbReference>
<keyword evidence="9 13" id="KW-1133">Transmembrane helix</keyword>
<evidence type="ECO:0000256" key="13">
    <source>
        <dbReference type="SAM" id="Phobius"/>
    </source>
</evidence>
<keyword evidence="6 13" id="KW-0812">Transmembrane</keyword>
<feature type="domain" description="Cytochrome b561 bacterial/Ni-hydrogenase" evidence="14">
    <location>
        <begin position="11"/>
        <end position="181"/>
    </location>
</feature>
<evidence type="ECO:0000256" key="12">
    <source>
        <dbReference type="ARBA" id="ARBA00037975"/>
    </source>
</evidence>
<dbReference type="OrthoDB" id="1247465at2"/>
<evidence type="ECO:0000256" key="9">
    <source>
        <dbReference type="ARBA" id="ARBA00022989"/>
    </source>
</evidence>
<accession>A0A1N7MAD2</accession>
<comment type="cofactor">
    <cofactor evidence="1">
        <name>heme b</name>
        <dbReference type="ChEBI" id="CHEBI:60344"/>
    </cofactor>
</comment>
<feature type="transmembrane region" description="Helical" evidence="13">
    <location>
        <begin position="98"/>
        <end position="126"/>
    </location>
</feature>
<dbReference type="AlphaFoldDB" id="A0A1N7MAD2"/>
<dbReference type="GO" id="GO:0020037">
    <property type="term" value="F:heme binding"/>
    <property type="evidence" value="ECO:0007669"/>
    <property type="project" value="TreeGrafter"/>
</dbReference>
<name>A0A1N7MAD2_9GAMM</name>
<feature type="transmembrane region" description="Helical" evidence="13">
    <location>
        <begin position="147"/>
        <end position="165"/>
    </location>
</feature>
<evidence type="ECO:0000256" key="6">
    <source>
        <dbReference type="ARBA" id="ARBA00022692"/>
    </source>
</evidence>
<evidence type="ECO:0000256" key="1">
    <source>
        <dbReference type="ARBA" id="ARBA00001970"/>
    </source>
</evidence>
<dbReference type="InterPro" id="IPR016174">
    <property type="entry name" value="Di-haem_cyt_TM"/>
</dbReference>
<dbReference type="GO" id="GO:0022904">
    <property type="term" value="P:respiratory electron transport chain"/>
    <property type="evidence" value="ECO:0007669"/>
    <property type="project" value="InterPro"/>
</dbReference>
<keyword evidence="3" id="KW-0813">Transport</keyword>
<proteinExistence type="inferred from homology"/>
<dbReference type="Gene3D" id="1.20.950.20">
    <property type="entry name" value="Transmembrane di-heme cytochromes, Chain C"/>
    <property type="match status" value="1"/>
</dbReference>
<evidence type="ECO:0000256" key="7">
    <source>
        <dbReference type="ARBA" id="ARBA00022723"/>
    </source>
</evidence>
<dbReference type="GO" id="GO:0046872">
    <property type="term" value="F:metal ion binding"/>
    <property type="evidence" value="ECO:0007669"/>
    <property type="project" value="UniProtKB-KW"/>
</dbReference>
<evidence type="ECO:0000313" key="15">
    <source>
        <dbReference type="EMBL" id="SIS82931.1"/>
    </source>
</evidence>
<evidence type="ECO:0000313" key="16">
    <source>
        <dbReference type="Proteomes" id="UP000185999"/>
    </source>
</evidence>
<dbReference type="Proteomes" id="UP000185999">
    <property type="component" value="Unassembled WGS sequence"/>
</dbReference>
<keyword evidence="10" id="KW-0408">Iron</keyword>
<evidence type="ECO:0000259" key="14">
    <source>
        <dbReference type="Pfam" id="PF01292"/>
    </source>
</evidence>
<dbReference type="STRING" id="619304.SAMN05421760_105303"/>
<dbReference type="GO" id="GO:0005886">
    <property type="term" value="C:plasma membrane"/>
    <property type="evidence" value="ECO:0007669"/>
    <property type="project" value="UniProtKB-SubCell"/>
</dbReference>
<reference evidence="16" key="1">
    <citation type="submission" date="2017-01" db="EMBL/GenBank/DDBJ databases">
        <authorList>
            <person name="Varghese N."/>
            <person name="Submissions S."/>
        </authorList>
    </citation>
    <scope>NUCLEOTIDE SEQUENCE [LARGE SCALE GENOMIC DNA]</scope>
    <source>
        <strain evidence="16">DSM 22306</strain>
    </source>
</reference>
<dbReference type="PANTHER" id="PTHR30529:SF1">
    <property type="entry name" value="CYTOCHROME B561 HOMOLOG 2"/>
    <property type="match status" value="1"/>
</dbReference>
<organism evidence="15 16">
    <name type="scientific">Neptunomonas antarctica</name>
    <dbReference type="NCBI Taxonomy" id="619304"/>
    <lineage>
        <taxon>Bacteria</taxon>
        <taxon>Pseudomonadati</taxon>
        <taxon>Pseudomonadota</taxon>
        <taxon>Gammaproteobacteria</taxon>
        <taxon>Oceanospirillales</taxon>
        <taxon>Oceanospirillaceae</taxon>
        <taxon>Neptunomonas</taxon>
    </lineage>
</organism>